<evidence type="ECO:0000313" key="6">
    <source>
        <dbReference type="EMBL" id="TFJ83272.1"/>
    </source>
</evidence>
<dbReference type="InterPro" id="IPR001848">
    <property type="entry name" value="Ribosomal_uS10"/>
</dbReference>
<feature type="domain" description="Small ribosomal subunit protein uS10" evidence="5">
    <location>
        <begin position="58"/>
        <end position="154"/>
    </location>
</feature>
<evidence type="ECO:0000256" key="4">
    <source>
        <dbReference type="ARBA" id="ARBA00035162"/>
    </source>
</evidence>
<dbReference type="SMART" id="SM01403">
    <property type="entry name" value="Ribosomal_S10"/>
    <property type="match status" value="1"/>
</dbReference>
<comment type="similarity">
    <text evidence="1">Belongs to the universal ribosomal protein uS10 family.</text>
</comment>
<reference evidence="6 7" key="1">
    <citation type="submission" date="2019-01" db="EMBL/GenBank/DDBJ databases">
        <title>Nuclear Genome Assembly of the Microalgal Biofuel strain Nannochloropsis salina CCMP1776.</title>
        <authorList>
            <person name="Hovde B."/>
        </authorList>
    </citation>
    <scope>NUCLEOTIDE SEQUENCE [LARGE SCALE GENOMIC DNA]</scope>
    <source>
        <strain evidence="6 7">CCMP1776</strain>
    </source>
</reference>
<evidence type="ECO:0000259" key="5">
    <source>
        <dbReference type="SMART" id="SM01403"/>
    </source>
</evidence>
<dbReference type="GO" id="GO:0003735">
    <property type="term" value="F:structural constituent of ribosome"/>
    <property type="evidence" value="ECO:0007669"/>
    <property type="project" value="InterPro"/>
</dbReference>
<dbReference type="GO" id="GO:0015935">
    <property type="term" value="C:small ribosomal subunit"/>
    <property type="evidence" value="ECO:0007669"/>
    <property type="project" value="InterPro"/>
</dbReference>
<dbReference type="Gene3D" id="3.30.70.600">
    <property type="entry name" value="Ribosomal protein S10 domain"/>
    <property type="match status" value="1"/>
</dbReference>
<dbReference type="PANTHER" id="PTHR11700">
    <property type="entry name" value="30S RIBOSOMAL PROTEIN S10 FAMILY MEMBER"/>
    <property type="match status" value="1"/>
</dbReference>
<proteinExistence type="inferred from homology"/>
<keyword evidence="3" id="KW-0687">Ribonucleoprotein</keyword>
<evidence type="ECO:0000256" key="2">
    <source>
        <dbReference type="ARBA" id="ARBA00022980"/>
    </source>
</evidence>
<dbReference type="InterPro" id="IPR005729">
    <property type="entry name" value="Ribosomal_uS10_euk/arc"/>
</dbReference>
<dbReference type="EMBL" id="SDOX01000049">
    <property type="protein sequence ID" value="TFJ83272.1"/>
    <property type="molecule type" value="Genomic_DNA"/>
</dbReference>
<dbReference type="GO" id="GO:0006412">
    <property type="term" value="P:translation"/>
    <property type="evidence" value="ECO:0007669"/>
    <property type="project" value="InterPro"/>
</dbReference>
<keyword evidence="7" id="KW-1185">Reference proteome</keyword>
<dbReference type="AlphaFoldDB" id="A0A4D9CVL3"/>
<evidence type="ECO:0000256" key="1">
    <source>
        <dbReference type="ARBA" id="ARBA00007102"/>
    </source>
</evidence>
<dbReference type="InterPro" id="IPR036838">
    <property type="entry name" value="Ribosomal_uS10_dom_sf"/>
</dbReference>
<protein>
    <recommendedName>
        <fullName evidence="4">Small ribosomal subunit protein uS10</fullName>
    </recommendedName>
</protein>
<dbReference type="Proteomes" id="UP000355283">
    <property type="component" value="Unassembled WGS sequence"/>
</dbReference>
<dbReference type="OrthoDB" id="10248551at2759"/>
<comment type="caution">
    <text evidence="6">The sequence shown here is derived from an EMBL/GenBank/DDBJ whole genome shotgun (WGS) entry which is preliminary data.</text>
</comment>
<dbReference type="FunFam" id="3.30.70.600:FF:000004">
    <property type="entry name" value="30S ribosomal protein S10"/>
    <property type="match status" value="1"/>
</dbReference>
<name>A0A4D9CVL3_9STRA</name>
<accession>A0A4D9CVL3</accession>
<dbReference type="HAMAP" id="MF_00508">
    <property type="entry name" value="Ribosomal_uS10"/>
    <property type="match status" value="1"/>
</dbReference>
<dbReference type="SUPFAM" id="SSF54999">
    <property type="entry name" value="Ribosomal protein S10"/>
    <property type="match status" value="1"/>
</dbReference>
<dbReference type="NCBIfam" id="TIGR01046">
    <property type="entry name" value="uS10_euk_arch"/>
    <property type="match status" value="1"/>
</dbReference>
<dbReference type="PRINTS" id="PR00971">
    <property type="entry name" value="RIBOSOMALS10"/>
</dbReference>
<evidence type="ECO:0000256" key="3">
    <source>
        <dbReference type="ARBA" id="ARBA00023274"/>
    </source>
</evidence>
<dbReference type="InterPro" id="IPR027486">
    <property type="entry name" value="Ribosomal_uS10_dom"/>
</dbReference>
<gene>
    <name evidence="6" type="ORF">NSK_005434</name>
</gene>
<organism evidence="6 7">
    <name type="scientific">Nannochloropsis salina CCMP1776</name>
    <dbReference type="NCBI Taxonomy" id="1027361"/>
    <lineage>
        <taxon>Eukaryota</taxon>
        <taxon>Sar</taxon>
        <taxon>Stramenopiles</taxon>
        <taxon>Ochrophyta</taxon>
        <taxon>Eustigmatophyceae</taxon>
        <taxon>Eustigmatales</taxon>
        <taxon>Monodopsidaceae</taxon>
        <taxon>Microchloropsis</taxon>
        <taxon>Microchloropsis salina</taxon>
    </lineage>
</organism>
<keyword evidence="2" id="KW-0689">Ribosomal protein</keyword>
<dbReference type="Pfam" id="PF00338">
    <property type="entry name" value="Ribosomal_S10"/>
    <property type="match status" value="1"/>
</dbReference>
<evidence type="ECO:0000313" key="7">
    <source>
        <dbReference type="Proteomes" id="UP000355283"/>
    </source>
</evidence>
<sequence length="157" mass="17546">MHVKASLTCPAGSGYRWCFLASAPLPATLIFTPYNPNMADIVKPKVLAEEEEQIHRIRITLTSLNVKDLEKVCEALKTRAVNHSKHLKVAGPVRLPTKTLKITTRKSPNGEGTNTWDRFQMRIHKRIIDLHTSSDAVKSITNIVIEPGVEVEITINN</sequence>